<reference evidence="2" key="1">
    <citation type="submission" date="2023-03" db="EMBL/GenBank/DDBJ databases">
        <title>Massive genome expansion in bonnet fungi (Mycena s.s.) driven by repeated elements and novel gene families across ecological guilds.</title>
        <authorList>
            <consortium name="Lawrence Berkeley National Laboratory"/>
            <person name="Harder C.B."/>
            <person name="Miyauchi S."/>
            <person name="Viragh M."/>
            <person name="Kuo A."/>
            <person name="Thoen E."/>
            <person name="Andreopoulos B."/>
            <person name="Lu D."/>
            <person name="Skrede I."/>
            <person name="Drula E."/>
            <person name="Henrissat B."/>
            <person name="Morin E."/>
            <person name="Kohler A."/>
            <person name="Barry K."/>
            <person name="LaButti K."/>
            <person name="Morin E."/>
            <person name="Salamov A."/>
            <person name="Lipzen A."/>
            <person name="Mereny Z."/>
            <person name="Hegedus B."/>
            <person name="Baldrian P."/>
            <person name="Stursova M."/>
            <person name="Weitz H."/>
            <person name="Taylor A."/>
            <person name="Grigoriev I.V."/>
            <person name="Nagy L.G."/>
            <person name="Martin F."/>
            <person name="Kauserud H."/>
        </authorList>
    </citation>
    <scope>NUCLEOTIDE SEQUENCE</scope>
    <source>
        <strain evidence="2">9284</strain>
    </source>
</reference>
<dbReference type="EMBL" id="JARKIF010000023">
    <property type="protein sequence ID" value="KAJ7615994.1"/>
    <property type="molecule type" value="Genomic_DNA"/>
</dbReference>
<evidence type="ECO:0000256" key="1">
    <source>
        <dbReference type="SAM" id="Phobius"/>
    </source>
</evidence>
<keyword evidence="1" id="KW-0472">Membrane</keyword>
<protein>
    <submittedName>
        <fullName evidence="2">Uncharacterized protein</fullName>
    </submittedName>
</protein>
<keyword evidence="1" id="KW-0812">Transmembrane</keyword>
<keyword evidence="1" id="KW-1133">Transmembrane helix</keyword>
<evidence type="ECO:0000313" key="2">
    <source>
        <dbReference type="EMBL" id="KAJ7615994.1"/>
    </source>
</evidence>
<dbReference type="AlphaFoldDB" id="A0AAD7BBQ9"/>
<comment type="caution">
    <text evidence="2">The sequence shown here is derived from an EMBL/GenBank/DDBJ whole genome shotgun (WGS) entry which is preliminary data.</text>
</comment>
<keyword evidence="3" id="KW-1185">Reference proteome</keyword>
<gene>
    <name evidence="2" type="ORF">FB45DRAFT_236006</name>
</gene>
<organism evidence="2 3">
    <name type="scientific">Roridomyces roridus</name>
    <dbReference type="NCBI Taxonomy" id="1738132"/>
    <lineage>
        <taxon>Eukaryota</taxon>
        <taxon>Fungi</taxon>
        <taxon>Dikarya</taxon>
        <taxon>Basidiomycota</taxon>
        <taxon>Agaricomycotina</taxon>
        <taxon>Agaricomycetes</taxon>
        <taxon>Agaricomycetidae</taxon>
        <taxon>Agaricales</taxon>
        <taxon>Marasmiineae</taxon>
        <taxon>Mycenaceae</taxon>
        <taxon>Roridomyces</taxon>
    </lineage>
</organism>
<evidence type="ECO:0000313" key="3">
    <source>
        <dbReference type="Proteomes" id="UP001221142"/>
    </source>
</evidence>
<sequence>MRCVAVLAHMLLAMASYLACFMIYFTGGPTLLRLRTPDLRLLFPPLSQKATESLGQLPTMTHRSLPPTRNLYSAERHLLANSAIRLIPQRDDVSLFSARDKVSQFGRVYGVETRCCRIERCGRSQGASHMKRVDPSFPRVGTGDF</sequence>
<dbReference type="Proteomes" id="UP001221142">
    <property type="component" value="Unassembled WGS sequence"/>
</dbReference>
<accession>A0AAD7BBQ9</accession>
<name>A0AAD7BBQ9_9AGAR</name>
<proteinExistence type="predicted"/>
<feature type="transmembrane region" description="Helical" evidence="1">
    <location>
        <begin position="6"/>
        <end position="25"/>
    </location>
</feature>